<feature type="transmembrane region" description="Helical" evidence="6">
    <location>
        <begin position="16"/>
        <end position="38"/>
    </location>
</feature>
<dbReference type="OMA" id="ICGSCSE"/>
<sequence length="344" mass="38245">MMTYLTNVWRLNLTHAAAIVNMFTGAATIMPIVMACLVNSFMGDFWMLLLSSLAYSFGMSFLAMSTPPVLSNVAGNCSAYKPDCIGDAQKVLFYTALALIAIGISGHITSLESFLKQHMENPTPWQVAGGFGTILFPIVGCIALPYIKPCSVRFGIPAICTVVATFLFICGSCSEKHSSKEEEDTKISIRMIPMWMTFIMCGVVISIGNTYFLEQAKNMNHKVGILKVPLPIFKIFYDLVKDYFTKLCVKVNEKFSGKYLASCGVMVAMLFSILCCITAAKMETRRLDVIRRHCLPDKPNGKIPMSMFLLLPQYLLLRALDGISNFSIDYFFTDQVPASMKHYS</sequence>
<proteinExistence type="inferred from homology"/>
<keyword evidence="4 6" id="KW-1133">Transmembrane helix</keyword>
<feature type="transmembrane region" description="Helical" evidence="6">
    <location>
        <begin position="192"/>
        <end position="213"/>
    </location>
</feature>
<evidence type="ECO:0000256" key="4">
    <source>
        <dbReference type="ARBA" id="ARBA00022989"/>
    </source>
</evidence>
<protein>
    <submittedName>
        <fullName evidence="7">Uncharacterized protein</fullName>
    </submittedName>
</protein>
<reference evidence="7" key="2">
    <citation type="submission" date="2021-01" db="UniProtKB">
        <authorList>
            <consortium name="EnsemblPlants"/>
        </authorList>
    </citation>
    <scope>IDENTIFICATION</scope>
</reference>
<evidence type="ECO:0000256" key="3">
    <source>
        <dbReference type="ARBA" id="ARBA00022692"/>
    </source>
</evidence>
<evidence type="ECO:0000256" key="2">
    <source>
        <dbReference type="ARBA" id="ARBA00005982"/>
    </source>
</evidence>
<reference evidence="7 8" key="1">
    <citation type="journal article" date="2016" name="G3 (Bethesda)">
        <title>First Draft Assembly and Annotation of the Genome of a California Endemic Oak Quercus lobata Nee (Fagaceae).</title>
        <authorList>
            <person name="Sork V.L."/>
            <person name="Fitz-Gibbon S.T."/>
            <person name="Puiu D."/>
            <person name="Crepeau M."/>
            <person name="Gugger P.F."/>
            <person name="Sherman R."/>
            <person name="Stevens K."/>
            <person name="Langley C.H."/>
            <person name="Pellegrini M."/>
            <person name="Salzberg S.L."/>
        </authorList>
    </citation>
    <scope>NUCLEOTIDE SEQUENCE [LARGE SCALE GENOMIC DNA]</scope>
    <source>
        <strain evidence="7 8">cv. SW786</strain>
    </source>
</reference>
<dbReference type="EMBL" id="LRBV02000007">
    <property type="status" value="NOT_ANNOTATED_CDS"/>
    <property type="molecule type" value="Genomic_DNA"/>
</dbReference>
<accession>A0A7N2M7K0</accession>
<dbReference type="GO" id="GO:0022857">
    <property type="term" value="F:transmembrane transporter activity"/>
    <property type="evidence" value="ECO:0007669"/>
    <property type="project" value="InterPro"/>
</dbReference>
<dbReference type="PANTHER" id="PTHR11654">
    <property type="entry name" value="OLIGOPEPTIDE TRANSPORTER-RELATED"/>
    <property type="match status" value="1"/>
</dbReference>
<dbReference type="Gene3D" id="1.20.1250.20">
    <property type="entry name" value="MFS general substrate transporter like domains"/>
    <property type="match status" value="2"/>
</dbReference>
<comment type="subcellular location">
    <subcellularLocation>
        <location evidence="1">Membrane</location>
        <topology evidence="1">Multi-pass membrane protein</topology>
    </subcellularLocation>
</comment>
<dbReference type="Proteomes" id="UP000594261">
    <property type="component" value="Chromosome 7"/>
</dbReference>
<organism evidence="7 8">
    <name type="scientific">Quercus lobata</name>
    <name type="common">Valley oak</name>
    <dbReference type="NCBI Taxonomy" id="97700"/>
    <lineage>
        <taxon>Eukaryota</taxon>
        <taxon>Viridiplantae</taxon>
        <taxon>Streptophyta</taxon>
        <taxon>Embryophyta</taxon>
        <taxon>Tracheophyta</taxon>
        <taxon>Spermatophyta</taxon>
        <taxon>Magnoliopsida</taxon>
        <taxon>eudicotyledons</taxon>
        <taxon>Gunneridae</taxon>
        <taxon>Pentapetalae</taxon>
        <taxon>rosids</taxon>
        <taxon>fabids</taxon>
        <taxon>Fagales</taxon>
        <taxon>Fagaceae</taxon>
        <taxon>Quercus</taxon>
    </lineage>
</organism>
<dbReference type="SUPFAM" id="SSF103473">
    <property type="entry name" value="MFS general substrate transporter"/>
    <property type="match status" value="1"/>
</dbReference>
<evidence type="ECO:0000313" key="7">
    <source>
        <dbReference type="EnsemblPlants" id="QL07p035978:mrna"/>
    </source>
</evidence>
<feature type="transmembrane region" description="Helical" evidence="6">
    <location>
        <begin position="91"/>
        <end position="115"/>
    </location>
</feature>
<dbReference type="InterPro" id="IPR000109">
    <property type="entry name" value="POT_fam"/>
</dbReference>
<feature type="transmembrane region" description="Helical" evidence="6">
    <location>
        <begin position="45"/>
        <end position="64"/>
    </location>
</feature>
<evidence type="ECO:0000313" key="8">
    <source>
        <dbReference type="Proteomes" id="UP000594261"/>
    </source>
</evidence>
<evidence type="ECO:0000256" key="6">
    <source>
        <dbReference type="SAM" id="Phobius"/>
    </source>
</evidence>
<feature type="transmembrane region" description="Helical" evidence="6">
    <location>
        <begin position="259"/>
        <end position="282"/>
    </location>
</feature>
<dbReference type="GO" id="GO:0016020">
    <property type="term" value="C:membrane"/>
    <property type="evidence" value="ECO:0007669"/>
    <property type="project" value="UniProtKB-SubCell"/>
</dbReference>
<dbReference type="InterPro" id="IPR036259">
    <property type="entry name" value="MFS_trans_sf"/>
</dbReference>
<keyword evidence="8" id="KW-1185">Reference proteome</keyword>
<keyword evidence="3 6" id="KW-0812">Transmembrane</keyword>
<comment type="similarity">
    <text evidence="2">Belongs to the major facilitator superfamily. Proton-dependent oligopeptide transporter (POT/PTR) (TC 2.A.17) family.</text>
</comment>
<evidence type="ECO:0000256" key="5">
    <source>
        <dbReference type="ARBA" id="ARBA00023136"/>
    </source>
</evidence>
<evidence type="ECO:0000256" key="1">
    <source>
        <dbReference type="ARBA" id="ARBA00004141"/>
    </source>
</evidence>
<dbReference type="FunCoup" id="A0A7N2M7K0">
    <property type="interactions" value="1"/>
</dbReference>
<dbReference type="AlphaFoldDB" id="A0A7N2M7K0"/>
<feature type="transmembrane region" description="Helical" evidence="6">
    <location>
        <begin position="153"/>
        <end position="171"/>
    </location>
</feature>
<dbReference type="Gramene" id="QL07p035978:mrna">
    <property type="protein sequence ID" value="QL07p035978:mrna"/>
    <property type="gene ID" value="QL07p035978"/>
</dbReference>
<feature type="transmembrane region" description="Helical" evidence="6">
    <location>
        <begin position="127"/>
        <end position="147"/>
    </location>
</feature>
<keyword evidence="5 6" id="KW-0472">Membrane</keyword>
<dbReference type="EnsemblPlants" id="QL07p035978:mrna">
    <property type="protein sequence ID" value="QL07p035978:mrna"/>
    <property type="gene ID" value="QL07p035978"/>
</dbReference>
<name>A0A7N2M7K0_QUELO</name>
<dbReference type="InParanoid" id="A0A7N2M7K0"/>
<dbReference type="Pfam" id="PF00854">
    <property type="entry name" value="PTR2"/>
    <property type="match status" value="1"/>
</dbReference>